<keyword evidence="6 10" id="KW-0560">Oxidoreductase</keyword>
<comment type="pathway">
    <text evidence="2">Secondary metabolite biosynthesis.</text>
</comment>
<name>A0AAD5W4I0_9AGAR</name>
<keyword evidence="13" id="KW-1185">Reference proteome</keyword>
<dbReference type="GO" id="GO:0004497">
    <property type="term" value="F:monooxygenase activity"/>
    <property type="evidence" value="ECO:0007669"/>
    <property type="project" value="UniProtKB-KW"/>
</dbReference>
<evidence type="ECO:0000256" key="7">
    <source>
        <dbReference type="ARBA" id="ARBA00023004"/>
    </source>
</evidence>
<evidence type="ECO:0000256" key="4">
    <source>
        <dbReference type="ARBA" id="ARBA00022617"/>
    </source>
</evidence>
<evidence type="ECO:0000256" key="1">
    <source>
        <dbReference type="ARBA" id="ARBA00001971"/>
    </source>
</evidence>
<dbReference type="GO" id="GO:0020037">
    <property type="term" value="F:heme binding"/>
    <property type="evidence" value="ECO:0007669"/>
    <property type="project" value="InterPro"/>
</dbReference>
<keyword evidence="11" id="KW-1133">Transmembrane helix</keyword>
<dbReference type="InterPro" id="IPR036396">
    <property type="entry name" value="Cyt_P450_sf"/>
</dbReference>
<dbReference type="InterPro" id="IPR002401">
    <property type="entry name" value="Cyt_P450_E_grp-I"/>
</dbReference>
<comment type="caution">
    <text evidence="12">The sequence shown here is derived from an EMBL/GenBank/DDBJ whole genome shotgun (WGS) entry which is preliminary data.</text>
</comment>
<comment type="cofactor">
    <cofactor evidence="1 9">
        <name>heme</name>
        <dbReference type="ChEBI" id="CHEBI:30413"/>
    </cofactor>
</comment>
<dbReference type="EMBL" id="JANIEX010000041">
    <property type="protein sequence ID" value="KAJ3575312.1"/>
    <property type="molecule type" value="Genomic_DNA"/>
</dbReference>
<dbReference type="PRINTS" id="PR00463">
    <property type="entry name" value="EP450I"/>
</dbReference>
<reference evidence="12" key="1">
    <citation type="submission" date="2022-07" db="EMBL/GenBank/DDBJ databases">
        <title>Genome Sequence of Leucocoprinus birnbaumii.</title>
        <authorList>
            <person name="Buettner E."/>
        </authorList>
    </citation>
    <scope>NUCLEOTIDE SEQUENCE</scope>
    <source>
        <strain evidence="12">VT141</strain>
    </source>
</reference>
<keyword evidence="5 9" id="KW-0479">Metal-binding</keyword>
<accession>A0AAD5W4I0</accession>
<sequence length="514" mass="58080">MNSWPAIIILTTVWGLMLSLHAARRRRRRLPPGIVISYSSRLRVGCLNIDLIGLQRPTITPPKAQTMPWEIYKKWSDTCGAQTLRHHALSFSRSYISALGSAIIHLIAHQSDVVVVNNLEAAHELLEIRSHNYSSRPDIPMMELMGRQDNVVIQKYGKRLRVARQMIHETFSGRKSSEWLPVVEKECSELLLRLLDDPTDFRRLIQRYVGSFITCLTYGQGLDVDYLRLVDQVSEHGSQAAVPGRWWVNSYPILKYYPSWAPGGEFQRWARHARKAFNEFTFTPFNRVKQELLFSPGTVPFSFVQKNLARAVEEGEFNTENVVAGTAASLYSAAVDTEKAVEEIRQVIGTERLPNMGDSGELPYVEALIKELHRYHPIVPLLTRSASEADQYQGYLIPKNAWVLVNIWAITHNEEEYDNPTQFEPERFIQGINTRSSPNKKDPRDFTFGIGRRRCPGSTIANAAIYLAITGVLASFSIKASDTKGKDSLEDIKFSGSTISLVTSCLSLPDQLSA</sequence>
<dbReference type="GO" id="GO:0016705">
    <property type="term" value="F:oxidoreductase activity, acting on paired donors, with incorporation or reduction of molecular oxygen"/>
    <property type="evidence" value="ECO:0007669"/>
    <property type="project" value="InterPro"/>
</dbReference>
<dbReference type="PANTHER" id="PTHR46300:SF7">
    <property type="entry name" value="P450, PUTATIVE (EUROFUNG)-RELATED"/>
    <property type="match status" value="1"/>
</dbReference>
<dbReference type="Proteomes" id="UP001213000">
    <property type="component" value="Unassembled WGS sequence"/>
</dbReference>
<dbReference type="PANTHER" id="PTHR46300">
    <property type="entry name" value="P450, PUTATIVE (EUROFUNG)-RELATED-RELATED"/>
    <property type="match status" value="1"/>
</dbReference>
<dbReference type="InterPro" id="IPR050364">
    <property type="entry name" value="Cytochrome_P450_fung"/>
</dbReference>
<feature type="transmembrane region" description="Helical" evidence="11">
    <location>
        <begin position="460"/>
        <end position="478"/>
    </location>
</feature>
<evidence type="ECO:0000256" key="5">
    <source>
        <dbReference type="ARBA" id="ARBA00022723"/>
    </source>
</evidence>
<evidence type="ECO:0000256" key="6">
    <source>
        <dbReference type="ARBA" id="ARBA00023002"/>
    </source>
</evidence>
<keyword evidence="4 9" id="KW-0349">Heme</keyword>
<dbReference type="InterPro" id="IPR001128">
    <property type="entry name" value="Cyt_P450"/>
</dbReference>
<organism evidence="12 13">
    <name type="scientific">Leucocoprinus birnbaumii</name>
    <dbReference type="NCBI Taxonomy" id="56174"/>
    <lineage>
        <taxon>Eukaryota</taxon>
        <taxon>Fungi</taxon>
        <taxon>Dikarya</taxon>
        <taxon>Basidiomycota</taxon>
        <taxon>Agaricomycotina</taxon>
        <taxon>Agaricomycetes</taxon>
        <taxon>Agaricomycetidae</taxon>
        <taxon>Agaricales</taxon>
        <taxon>Agaricineae</taxon>
        <taxon>Agaricaceae</taxon>
        <taxon>Leucocoprinus</taxon>
    </lineage>
</organism>
<evidence type="ECO:0000256" key="3">
    <source>
        <dbReference type="ARBA" id="ARBA00010617"/>
    </source>
</evidence>
<keyword evidence="11" id="KW-0472">Membrane</keyword>
<evidence type="ECO:0008006" key="14">
    <source>
        <dbReference type="Google" id="ProtNLM"/>
    </source>
</evidence>
<dbReference type="InterPro" id="IPR017972">
    <property type="entry name" value="Cyt_P450_CS"/>
</dbReference>
<evidence type="ECO:0000313" key="13">
    <source>
        <dbReference type="Proteomes" id="UP001213000"/>
    </source>
</evidence>
<evidence type="ECO:0000256" key="8">
    <source>
        <dbReference type="ARBA" id="ARBA00023033"/>
    </source>
</evidence>
<keyword evidence="8 10" id="KW-0503">Monooxygenase</keyword>
<feature type="transmembrane region" description="Helical" evidence="11">
    <location>
        <begin position="6"/>
        <end position="23"/>
    </location>
</feature>
<evidence type="ECO:0000313" key="12">
    <source>
        <dbReference type="EMBL" id="KAJ3575312.1"/>
    </source>
</evidence>
<dbReference type="GO" id="GO:0005506">
    <property type="term" value="F:iron ion binding"/>
    <property type="evidence" value="ECO:0007669"/>
    <property type="project" value="InterPro"/>
</dbReference>
<proteinExistence type="inferred from homology"/>
<dbReference type="SUPFAM" id="SSF48264">
    <property type="entry name" value="Cytochrome P450"/>
    <property type="match status" value="1"/>
</dbReference>
<evidence type="ECO:0000256" key="10">
    <source>
        <dbReference type="RuleBase" id="RU000461"/>
    </source>
</evidence>
<comment type="similarity">
    <text evidence="3 10">Belongs to the cytochrome P450 family.</text>
</comment>
<evidence type="ECO:0000256" key="2">
    <source>
        <dbReference type="ARBA" id="ARBA00005179"/>
    </source>
</evidence>
<dbReference type="AlphaFoldDB" id="A0AAD5W4I0"/>
<keyword evidence="11" id="KW-0812">Transmembrane</keyword>
<evidence type="ECO:0000256" key="11">
    <source>
        <dbReference type="SAM" id="Phobius"/>
    </source>
</evidence>
<evidence type="ECO:0000256" key="9">
    <source>
        <dbReference type="PIRSR" id="PIRSR602401-1"/>
    </source>
</evidence>
<dbReference type="Pfam" id="PF00067">
    <property type="entry name" value="p450"/>
    <property type="match status" value="2"/>
</dbReference>
<dbReference type="Gene3D" id="1.10.630.10">
    <property type="entry name" value="Cytochrome P450"/>
    <property type="match status" value="1"/>
</dbReference>
<gene>
    <name evidence="12" type="ORF">NP233_g1183</name>
</gene>
<keyword evidence="7 9" id="KW-0408">Iron</keyword>
<dbReference type="PROSITE" id="PS00086">
    <property type="entry name" value="CYTOCHROME_P450"/>
    <property type="match status" value="1"/>
</dbReference>
<feature type="binding site" description="axial binding residue" evidence="9">
    <location>
        <position position="455"/>
    </location>
    <ligand>
        <name>heme</name>
        <dbReference type="ChEBI" id="CHEBI:30413"/>
    </ligand>
    <ligandPart>
        <name>Fe</name>
        <dbReference type="ChEBI" id="CHEBI:18248"/>
    </ligandPart>
</feature>
<protein>
    <recommendedName>
        <fullName evidence="14">Cytochrome P450</fullName>
    </recommendedName>
</protein>